<dbReference type="RefSeq" id="WP_151079772.1">
    <property type="nucleotide sequence ID" value="NZ_CP047647.1"/>
</dbReference>
<evidence type="ECO:0000256" key="4">
    <source>
        <dbReference type="SAM" id="MobiDB-lite"/>
    </source>
</evidence>
<gene>
    <name evidence="6" type="ORF">F0P96_15270</name>
</gene>
<name>A0A7L4ZZ06_9BACT</name>
<dbReference type="InterPro" id="IPR011662">
    <property type="entry name" value="Secretin/TonB_short_N"/>
</dbReference>
<evidence type="ECO:0000313" key="6">
    <source>
        <dbReference type="EMBL" id="KAA9331592.1"/>
    </source>
</evidence>
<organism evidence="6 7">
    <name type="scientific">Hymenobacter busanensis</name>
    <dbReference type="NCBI Taxonomy" id="2607656"/>
    <lineage>
        <taxon>Bacteria</taxon>
        <taxon>Pseudomonadati</taxon>
        <taxon>Bacteroidota</taxon>
        <taxon>Cytophagia</taxon>
        <taxon>Cytophagales</taxon>
        <taxon>Hymenobacteraceae</taxon>
        <taxon>Hymenobacter</taxon>
    </lineage>
</organism>
<feature type="signal peptide" evidence="5">
    <location>
        <begin position="1"/>
        <end position="22"/>
    </location>
</feature>
<dbReference type="GO" id="GO:0019867">
    <property type="term" value="C:outer membrane"/>
    <property type="evidence" value="ECO:0007669"/>
    <property type="project" value="InterPro"/>
</dbReference>
<dbReference type="Pfam" id="PF16344">
    <property type="entry name" value="FecR_C"/>
    <property type="match status" value="1"/>
</dbReference>
<dbReference type="Proteomes" id="UP000326380">
    <property type="component" value="Unassembled WGS sequence"/>
</dbReference>
<evidence type="ECO:0000256" key="5">
    <source>
        <dbReference type="SAM" id="SignalP"/>
    </source>
</evidence>
<protein>
    <submittedName>
        <fullName evidence="6">DUF4974 domain-containing protein</fullName>
    </submittedName>
</protein>
<dbReference type="InterPro" id="IPR032508">
    <property type="entry name" value="FecR_C"/>
</dbReference>
<dbReference type="Gene3D" id="3.55.50.30">
    <property type="match status" value="1"/>
</dbReference>
<evidence type="ECO:0000256" key="3">
    <source>
        <dbReference type="ARBA" id="ARBA00023237"/>
    </source>
</evidence>
<reference evidence="6 7" key="1">
    <citation type="submission" date="2019-09" db="EMBL/GenBank/DDBJ databases">
        <title>Genome sequence of Hymenobacter sp. M3.</title>
        <authorList>
            <person name="Srinivasan S."/>
        </authorList>
    </citation>
    <scope>NUCLEOTIDE SEQUENCE [LARGE SCALE GENOMIC DNA]</scope>
    <source>
        <strain evidence="6 7">M3</strain>
    </source>
</reference>
<keyword evidence="7" id="KW-1185">Reference proteome</keyword>
<feature type="region of interest" description="Disordered" evidence="4">
    <location>
        <begin position="104"/>
        <end position="325"/>
    </location>
</feature>
<feature type="compositionally biased region" description="Low complexity" evidence="4">
    <location>
        <begin position="198"/>
        <end position="315"/>
    </location>
</feature>
<feature type="compositionally biased region" description="Low complexity" evidence="4">
    <location>
        <begin position="122"/>
        <end position="188"/>
    </location>
</feature>
<evidence type="ECO:0000313" key="7">
    <source>
        <dbReference type="Proteomes" id="UP000326380"/>
    </source>
</evidence>
<keyword evidence="1" id="KW-0813">Transport</keyword>
<keyword evidence="2" id="KW-0472">Membrane</keyword>
<sequence>MRNRICLAAAVLCALAGPPATAQVRTGSVMERKVSVTFNQAPLESVLRTLHKQYGVRISYSNTALNLRQPITLDAQNKPLRAVLDELLRDKNIGYELVGDQVVLHPAPPKPKSTTARPADPVSTASTTTTTVSRASTAAPAEAPAPAADKPASPAASAVEAAKTASGGTTQAAAQRAAAKPALDKAAQVKPTNTKTTAPAGKVPVKPAKPGAAAPNSSASSVPGKVVAQTKAASKPTKPAQAASAAKPDASPAAPGATGLPAADPSATASTATGTTNTAAGPANTTSTQPTAAEPASAKAAQDSAGRAAAVAPVEAPEPEPARPTFTKTAQVSFLGPLGSNGLRSGQTVNKVSLNVLGGYAAGVDGVEAGGLFNVDRDSVRGVQLAGLANVVGKNLQGFQAAGLLNVLGGGGTGWQAAGLLNVAARPIGGAQTAGLFNYVGPTKKTAAPDATDRSTWRPTIQAAGLFNVALAEVRGGQAAGLFNVAGTVHGVQLAGLLNVADTVDGVSIAPLNFVLHGYHRFEVTHSESWPVSASLKLGGSAAFYTFFSGAYDGFGSGPRRWALGYGAGSELLARHRLSVSLDAVAQHVNEEGSGWTDQLNLHNQLRLLVGFAPLKAGGRLRIVAGPVASVFVTQRTATDGSVGTTLSQGRSLWLNELNGPTRVLGWWGYSVGLRL</sequence>
<proteinExistence type="predicted"/>
<dbReference type="AlphaFoldDB" id="A0A7L4ZZ06"/>
<evidence type="ECO:0000256" key="2">
    <source>
        <dbReference type="ARBA" id="ARBA00023136"/>
    </source>
</evidence>
<accession>A0A7L4ZZ06</accession>
<dbReference type="SMART" id="SM00965">
    <property type="entry name" value="STN"/>
    <property type="match status" value="1"/>
</dbReference>
<evidence type="ECO:0000256" key="1">
    <source>
        <dbReference type="ARBA" id="ARBA00022448"/>
    </source>
</evidence>
<keyword evidence="3" id="KW-0998">Cell outer membrane</keyword>
<keyword evidence="5" id="KW-0732">Signal</keyword>
<comment type="caution">
    <text evidence="6">The sequence shown here is derived from an EMBL/GenBank/DDBJ whole genome shotgun (WGS) entry which is preliminary data.</text>
</comment>
<feature type="chain" id="PRO_5043960945" evidence="5">
    <location>
        <begin position="23"/>
        <end position="676"/>
    </location>
</feature>
<dbReference type="EMBL" id="VTWU01000005">
    <property type="protein sequence ID" value="KAA9331592.1"/>
    <property type="molecule type" value="Genomic_DNA"/>
</dbReference>